<keyword evidence="3" id="KW-1185">Reference proteome</keyword>
<dbReference type="GO" id="GO:0008270">
    <property type="term" value="F:zinc ion binding"/>
    <property type="evidence" value="ECO:0007669"/>
    <property type="project" value="InterPro"/>
</dbReference>
<dbReference type="InterPro" id="IPR036875">
    <property type="entry name" value="Znf_CCHC_sf"/>
</dbReference>
<feature type="compositionally biased region" description="Basic and acidic residues" evidence="1">
    <location>
        <begin position="44"/>
        <end position="65"/>
    </location>
</feature>
<gene>
    <name evidence="2" type="ORF">PHAECO_LOCUS6093</name>
</gene>
<dbReference type="SUPFAM" id="SSF57756">
    <property type="entry name" value="Retrovirus zinc finger-like domains"/>
    <property type="match status" value="1"/>
</dbReference>
<accession>A0A9P0GS30</accession>
<dbReference type="AlphaFoldDB" id="A0A9P0GS30"/>
<evidence type="ECO:0000313" key="3">
    <source>
        <dbReference type="Proteomes" id="UP001153737"/>
    </source>
</evidence>
<sequence length="115" mass="13385">MDCGLTLDKAIEKITQSERIKEENRELRGKKENDIGRVMQRGTRGKDEWEENEHSNKVEEEEKTCPKCGKSPNHSRFKYTANKVRCKKCKIVGHYAIQCRTKNSRHLPTNPVAEQ</sequence>
<evidence type="ECO:0000313" key="2">
    <source>
        <dbReference type="EMBL" id="CAH1155742.1"/>
    </source>
</evidence>
<protein>
    <submittedName>
        <fullName evidence="2">Uncharacterized protein</fullName>
    </submittedName>
</protein>
<dbReference type="GO" id="GO:0003676">
    <property type="term" value="F:nucleic acid binding"/>
    <property type="evidence" value="ECO:0007669"/>
    <property type="project" value="InterPro"/>
</dbReference>
<name>A0A9P0GS30_PHACE</name>
<evidence type="ECO:0000256" key="1">
    <source>
        <dbReference type="SAM" id="MobiDB-lite"/>
    </source>
</evidence>
<reference evidence="2" key="1">
    <citation type="submission" date="2022-01" db="EMBL/GenBank/DDBJ databases">
        <authorList>
            <person name="King R."/>
        </authorList>
    </citation>
    <scope>NUCLEOTIDE SEQUENCE</scope>
</reference>
<dbReference type="OrthoDB" id="6761837at2759"/>
<organism evidence="2 3">
    <name type="scientific">Phaedon cochleariae</name>
    <name type="common">Mustard beetle</name>
    <dbReference type="NCBI Taxonomy" id="80249"/>
    <lineage>
        <taxon>Eukaryota</taxon>
        <taxon>Metazoa</taxon>
        <taxon>Ecdysozoa</taxon>
        <taxon>Arthropoda</taxon>
        <taxon>Hexapoda</taxon>
        <taxon>Insecta</taxon>
        <taxon>Pterygota</taxon>
        <taxon>Neoptera</taxon>
        <taxon>Endopterygota</taxon>
        <taxon>Coleoptera</taxon>
        <taxon>Polyphaga</taxon>
        <taxon>Cucujiformia</taxon>
        <taxon>Chrysomeloidea</taxon>
        <taxon>Chrysomelidae</taxon>
        <taxon>Chrysomelinae</taxon>
        <taxon>Chrysomelini</taxon>
        <taxon>Phaedon</taxon>
    </lineage>
</organism>
<reference evidence="2" key="2">
    <citation type="submission" date="2022-10" db="EMBL/GenBank/DDBJ databases">
        <authorList>
            <consortium name="ENA_rothamsted_submissions"/>
            <consortium name="culmorum"/>
            <person name="King R."/>
        </authorList>
    </citation>
    <scope>NUCLEOTIDE SEQUENCE</scope>
</reference>
<dbReference type="Proteomes" id="UP001153737">
    <property type="component" value="Chromosome 2"/>
</dbReference>
<feature type="compositionally biased region" description="Basic and acidic residues" evidence="1">
    <location>
        <begin position="22"/>
        <end position="35"/>
    </location>
</feature>
<dbReference type="EMBL" id="OU896708">
    <property type="protein sequence ID" value="CAH1155742.1"/>
    <property type="molecule type" value="Genomic_DNA"/>
</dbReference>
<proteinExistence type="predicted"/>
<feature type="region of interest" description="Disordered" evidence="1">
    <location>
        <begin position="22"/>
        <end position="69"/>
    </location>
</feature>